<dbReference type="InterPro" id="IPR001611">
    <property type="entry name" value="Leu-rich_rpt"/>
</dbReference>
<keyword evidence="3" id="KW-0963">Cytoplasm</keyword>
<dbReference type="SUPFAM" id="SSF52058">
    <property type="entry name" value="L domain-like"/>
    <property type="match status" value="1"/>
</dbReference>
<proteinExistence type="predicted"/>
<comment type="subcellular location">
    <subcellularLocation>
        <location evidence="1">Cytoplasm</location>
    </subcellularLocation>
</comment>
<accession>A0ABD1EYL0</accession>
<evidence type="ECO:0000256" key="2">
    <source>
        <dbReference type="ARBA" id="ARBA00014223"/>
    </source>
</evidence>
<reference evidence="6 7" key="1">
    <citation type="submission" date="2024-05" db="EMBL/GenBank/DDBJ databases">
        <title>Genetic variation in Jamaican populations of the coffee berry borer (Hypothenemus hampei).</title>
        <authorList>
            <person name="Errbii M."/>
            <person name="Myrie A."/>
        </authorList>
    </citation>
    <scope>NUCLEOTIDE SEQUENCE [LARGE SCALE GENOMIC DNA]</scope>
    <source>
        <strain evidence="6">JA-Hopewell-2020-01-JO</strain>
        <tissue evidence="6">Whole body</tissue>
    </source>
</reference>
<dbReference type="Gene3D" id="3.80.10.10">
    <property type="entry name" value="Ribonuclease Inhibitor"/>
    <property type="match status" value="1"/>
</dbReference>
<evidence type="ECO:0000313" key="7">
    <source>
        <dbReference type="Proteomes" id="UP001566132"/>
    </source>
</evidence>
<keyword evidence="5" id="KW-0677">Repeat</keyword>
<dbReference type="Proteomes" id="UP001566132">
    <property type="component" value="Unassembled WGS sequence"/>
</dbReference>
<dbReference type="EMBL" id="JBDJPC010000005">
    <property type="protein sequence ID" value="KAL1502814.1"/>
    <property type="molecule type" value="Genomic_DNA"/>
</dbReference>
<dbReference type="PROSITE" id="PS51450">
    <property type="entry name" value="LRR"/>
    <property type="match status" value="1"/>
</dbReference>
<organism evidence="6 7">
    <name type="scientific">Hypothenemus hampei</name>
    <name type="common">Coffee berry borer</name>
    <dbReference type="NCBI Taxonomy" id="57062"/>
    <lineage>
        <taxon>Eukaryota</taxon>
        <taxon>Metazoa</taxon>
        <taxon>Ecdysozoa</taxon>
        <taxon>Arthropoda</taxon>
        <taxon>Hexapoda</taxon>
        <taxon>Insecta</taxon>
        <taxon>Pterygota</taxon>
        <taxon>Neoptera</taxon>
        <taxon>Endopterygota</taxon>
        <taxon>Coleoptera</taxon>
        <taxon>Polyphaga</taxon>
        <taxon>Cucujiformia</taxon>
        <taxon>Curculionidae</taxon>
        <taxon>Scolytinae</taxon>
        <taxon>Hypothenemus</taxon>
    </lineage>
</organism>
<evidence type="ECO:0000256" key="4">
    <source>
        <dbReference type="ARBA" id="ARBA00022614"/>
    </source>
</evidence>
<dbReference type="GO" id="GO:0005737">
    <property type="term" value="C:cytoplasm"/>
    <property type="evidence" value="ECO:0007669"/>
    <property type="project" value="UniProtKB-SubCell"/>
</dbReference>
<dbReference type="AlphaFoldDB" id="A0ABD1EYL0"/>
<evidence type="ECO:0000256" key="1">
    <source>
        <dbReference type="ARBA" id="ARBA00004496"/>
    </source>
</evidence>
<sequence length="209" mass="24257">MIMEIPREHLRILEISKPADFSFKKLTTIKAIGLEGARYTRVGGIPDRGPEKRFLTKSLWLNNNKLKTTKNIHELVNVTIEYPQQLGWINFSFNFITEIEESILKFPHLKILYFHGNCITDLNEVFKLRPLKELRKVTFHGNPIANYPRYRSYVVSVLPQIVNLDFTPVVKTEKLYAMPPEVIKKFKEEKAKCQGSVVGNQVKLIENSK</sequence>
<evidence type="ECO:0000313" key="6">
    <source>
        <dbReference type="EMBL" id="KAL1502814.1"/>
    </source>
</evidence>
<comment type="caution">
    <text evidence="6">The sequence shown here is derived from an EMBL/GenBank/DDBJ whole genome shotgun (WGS) entry which is preliminary data.</text>
</comment>
<keyword evidence="7" id="KW-1185">Reference proteome</keyword>
<evidence type="ECO:0000256" key="5">
    <source>
        <dbReference type="ARBA" id="ARBA00022737"/>
    </source>
</evidence>
<dbReference type="Pfam" id="PF14580">
    <property type="entry name" value="LRR_9"/>
    <property type="match status" value="1"/>
</dbReference>
<evidence type="ECO:0000256" key="3">
    <source>
        <dbReference type="ARBA" id="ARBA00022490"/>
    </source>
</evidence>
<keyword evidence="4" id="KW-0433">Leucine-rich repeat</keyword>
<dbReference type="InterPro" id="IPR032675">
    <property type="entry name" value="LRR_dom_sf"/>
</dbReference>
<name>A0ABD1EYL0_HYPHA</name>
<dbReference type="PANTHER" id="PTHR46545">
    <property type="entry name" value="LEUCINE-RICH REPEAT-CONTAINING PROTEIN 51"/>
    <property type="match status" value="1"/>
</dbReference>
<protein>
    <recommendedName>
        <fullName evidence="2">Leucine-rich repeat-containing protein 51</fullName>
    </recommendedName>
</protein>
<gene>
    <name evidence="6" type="ORF">ABEB36_007905</name>
</gene>
<dbReference type="PANTHER" id="PTHR46545:SF1">
    <property type="entry name" value="LEUCINE-RICH REPEAT-CONTAINING PROTEIN 51"/>
    <property type="match status" value="1"/>
</dbReference>